<dbReference type="EMBL" id="MSFO01000002">
    <property type="protein sequence ID" value="PLB51985.1"/>
    <property type="molecule type" value="Genomic_DNA"/>
</dbReference>
<comment type="caution">
    <text evidence="1">The sequence shown here is derived from an EMBL/GenBank/DDBJ whole genome shotgun (WGS) entry which is preliminary data.</text>
</comment>
<protein>
    <submittedName>
        <fullName evidence="1">Uncharacterized protein</fullName>
    </submittedName>
</protein>
<dbReference type="RefSeq" id="XP_024707287.1">
    <property type="nucleotide sequence ID" value="XM_024852881.1"/>
</dbReference>
<dbReference type="AlphaFoldDB" id="A0A2I2GGH8"/>
<accession>A0A2I2GGH8</accession>
<reference evidence="1 2" key="1">
    <citation type="submission" date="2016-12" db="EMBL/GenBank/DDBJ databases">
        <title>The genomes of Aspergillus section Nigri reveals drivers in fungal speciation.</title>
        <authorList>
            <consortium name="DOE Joint Genome Institute"/>
            <person name="Vesth T.C."/>
            <person name="Nybo J."/>
            <person name="Theobald S."/>
            <person name="Brandl J."/>
            <person name="Frisvad J.C."/>
            <person name="Nielsen K.F."/>
            <person name="Lyhne E.K."/>
            <person name="Kogle M.E."/>
            <person name="Kuo A."/>
            <person name="Riley R."/>
            <person name="Clum A."/>
            <person name="Nolan M."/>
            <person name="Lipzen A."/>
            <person name="Salamov A."/>
            <person name="Henrissat B."/>
            <person name="Wiebenga A."/>
            <person name="De Vries R.P."/>
            <person name="Grigoriev I.V."/>
            <person name="Mortensen U.H."/>
            <person name="Andersen M.R."/>
            <person name="Baker S.E."/>
        </authorList>
    </citation>
    <scope>NUCLEOTIDE SEQUENCE [LARGE SCALE GENOMIC DNA]</scope>
    <source>
        <strain evidence="1 2">IBT 23096</strain>
    </source>
</reference>
<name>A0A2I2GGH8_9EURO</name>
<evidence type="ECO:0000313" key="1">
    <source>
        <dbReference type="EMBL" id="PLB51985.1"/>
    </source>
</evidence>
<sequence>MTNSSESVNYRFPNTMQLATSLTAALSTAGVGPAVAFNPSTVVASSSSTPSPSITPASTSAIASDMSVTMIKTKEGECFLEFENVLGCTGRSELIGDYDDETGCVPAGIAEPIVGDICGNHVTFYPVHDNYIYVEQADQNMEVQSGDVYYSNGTNWIGHQLGLSPGCSFRASGQAIVGPQEWCLPENDGYSRVPDVPSYQPTSAV</sequence>
<dbReference type="Proteomes" id="UP000234275">
    <property type="component" value="Unassembled WGS sequence"/>
</dbReference>
<dbReference type="VEuPathDB" id="FungiDB:P170DRAFT_471900"/>
<gene>
    <name evidence="1" type="ORF">P170DRAFT_471900</name>
</gene>
<proteinExistence type="predicted"/>
<evidence type="ECO:0000313" key="2">
    <source>
        <dbReference type="Proteomes" id="UP000234275"/>
    </source>
</evidence>
<organism evidence="1 2">
    <name type="scientific">Aspergillus steynii IBT 23096</name>
    <dbReference type="NCBI Taxonomy" id="1392250"/>
    <lineage>
        <taxon>Eukaryota</taxon>
        <taxon>Fungi</taxon>
        <taxon>Dikarya</taxon>
        <taxon>Ascomycota</taxon>
        <taxon>Pezizomycotina</taxon>
        <taxon>Eurotiomycetes</taxon>
        <taxon>Eurotiomycetidae</taxon>
        <taxon>Eurotiales</taxon>
        <taxon>Aspergillaceae</taxon>
        <taxon>Aspergillus</taxon>
        <taxon>Aspergillus subgen. Circumdati</taxon>
    </lineage>
</organism>
<keyword evidence="2" id="KW-1185">Reference proteome</keyword>
<dbReference type="GeneID" id="36560579"/>